<proteinExistence type="predicted"/>
<accession>A0A5C8CGK8</accession>
<evidence type="ECO:0000256" key="6">
    <source>
        <dbReference type="SAM" id="SignalP"/>
    </source>
</evidence>
<keyword evidence="4" id="KW-0472">Membrane</keyword>
<evidence type="ECO:0000256" key="4">
    <source>
        <dbReference type="ARBA" id="ARBA00023136"/>
    </source>
</evidence>
<dbReference type="AlphaFoldDB" id="A0A5C8CGK8"/>
<dbReference type="InterPro" id="IPR051906">
    <property type="entry name" value="TolC-like"/>
</dbReference>
<keyword evidence="5" id="KW-0998">Cell outer membrane</keyword>
<dbReference type="GO" id="GO:1990281">
    <property type="term" value="C:efflux pump complex"/>
    <property type="evidence" value="ECO:0007669"/>
    <property type="project" value="TreeGrafter"/>
</dbReference>
<dbReference type="Gene3D" id="1.20.1600.10">
    <property type="entry name" value="Outer membrane efflux proteins (OEP)"/>
    <property type="match status" value="1"/>
</dbReference>
<dbReference type="PANTHER" id="PTHR30026">
    <property type="entry name" value="OUTER MEMBRANE PROTEIN TOLC"/>
    <property type="match status" value="1"/>
</dbReference>
<dbReference type="PANTHER" id="PTHR30026:SF23">
    <property type="entry name" value="TO APRF-PUTATIVE OUTER MEMBRANE EFFLUX PROTEIN OR SECRETED ALKALINE PHOSPHATASE-RELATED"/>
    <property type="match status" value="1"/>
</dbReference>
<dbReference type="GO" id="GO:0009279">
    <property type="term" value="C:cell outer membrane"/>
    <property type="evidence" value="ECO:0007669"/>
    <property type="project" value="UniProtKB-SubCell"/>
</dbReference>
<organism evidence="7 8">
    <name type="scientific">Brachyspira aalborgi</name>
    <dbReference type="NCBI Taxonomy" id="29522"/>
    <lineage>
        <taxon>Bacteria</taxon>
        <taxon>Pseudomonadati</taxon>
        <taxon>Spirochaetota</taxon>
        <taxon>Spirochaetia</taxon>
        <taxon>Brachyspirales</taxon>
        <taxon>Brachyspiraceae</taxon>
        <taxon>Brachyspira</taxon>
    </lineage>
</organism>
<evidence type="ECO:0000256" key="2">
    <source>
        <dbReference type="ARBA" id="ARBA00022452"/>
    </source>
</evidence>
<keyword evidence="6" id="KW-0732">Signal</keyword>
<dbReference type="GO" id="GO:0015288">
    <property type="term" value="F:porin activity"/>
    <property type="evidence" value="ECO:0007669"/>
    <property type="project" value="TreeGrafter"/>
</dbReference>
<keyword evidence="3" id="KW-0812">Transmembrane</keyword>
<dbReference type="Proteomes" id="UP000325116">
    <property type="component" value="Unassembled WGS sequence"/>
</dbReference>
<protein>
    <submittedName>
        <fullName evidence="7">TolC family protein</fullName>
    </submittedName>
</protein>
<dbReference type="GO" id="GO:0015562">
    <property type="term" value="F:efflux transmembrane transporter activity"/>
    <property type="evidence" value="ECO:0007669"/>
    <property type="project" value="InterPro"/>
</dbReference>
<evidence type="ECO:0000256" key="3">
    <source>
        <dbReference type="ARBA" id="ARBA00022692"/>
    </source>
</evidence>
<evidence type="ECO:0000313" key="7">
    <source>
        <dbReference type="EMBL" id="TXJ11803.1"/>
    </source>
</evidence>
<dbReference type="RefSeq" id="WP_147758701.1">
    <property type="nucleotide sequence ID" value="NZ_SAXT01000005.1"/>
</dbReference>
<feature type="signal peptide" evidence="6">
    <location>
        <begin position="1"/>
        <end position="29"/>
    </location>
</feature>
<sequence length="499" mass="56261">MTELKKLIKLESIKIAVCLSIFLSMHLYAQSNSNGATNTVSYSSYMEAIRDLIPEMKINAVSETNAEMNLLNAKGSGDVNLTAQLGAIGTYGSGTLSSSLGGKSAEATGIRAGIGVSSLIPYSGTKWSVNLTHNSYLDGKLYYHNGDSIKAQHYYPSLTIEVSQPLLRNFFGALDKYPIKNAEYSLTIAKLQRRLDDTSVLASYQKIYYQWIMYEKLLSYYRSMYITARNFENQVRARYQNGLIDNDSYQNARSQTMVYSDYYAQNRVYLDSLLTSIAFFIPDITNYSPDHAAWDAYLNLGSNMEMENVAFGDSVNGQIAYQSRLQAEYVLEAMKSGNLPNLSVVGSVNLNGITPNTSGYFKSFGSMTNVDFFAGLQFSYPIGDRANKAQYKLAENSLYGIIAQYEKLEKNYNTQLQTYISRFNAYKNLMESKRAQIRAINSRIATQMQKLEQGRVEVDDLLTSRLELATSQTQLLNLQYEFITTIFDYRSLLAMEYID</sequence>
<evidence type="ECO:0000256" key="5">
    <source>
        <dbReference type="ARBA" id="ARBA00023237"/>
    </source>
</evidence>
<dbReference type="SUPFAM" id="SSF56954">
    <property type="entry name" value="Outer membrane efflux proteins (OEP)"/>
    <property type="match status" value="1"/>
</dbReference>
<gene>
    <name evidence="7" type="ORF">EPJ80_08810</name>
</gene>
<feature type="chain" id="PRO_5022887602" evidence="6">
    <location>
        <begin position="30"/>
        <end position="499"/>
    </location>
</feature>
<keyword evidence="2" id="KW-1134">Transmembrane beta strand</keyword>
<evidence type="ECO:0000256" key="1">
    <source>
        <dbReference type="ARBA" id="ARBA00004442"/>
    </source>
</evidence>
<evidence type="ECO:0000313" key="8">
    <source>
        <dbReference type="Proteomes" id="UP000325116"/>
    </source>
</evidence>
<reference evidence="7 8" key="1">
    <citation type="journal article" date="1992" name="Lakartidningen">
        <title>[Penicillin V and not amoxicillin is the first choice preparation in acute otitis].</title>
        <authorList>
            <person name="Kamme C."/>
            <person name="Lundgren K."/>
            <person name="Prellner K."/>
        </authorList>
    </citation>
    <scope>NUCLEOTIDE SEQUENCE [LARGE SCALE GENOMIC DNA]</scope>
    <source>
        <strain evidence="7 8">W1</strain>
    </source>
</reference>
<dbReference type="EMBL" id="SAXT01000005">
    <property type="protein sequence ID" value="TXJ11803.1"/>
    <property type="molecule type" value="Genomic_DNA"/>
</dbReference>
<name>A0A5C8CGK8_9SPIR</name>
<comment type="subcellular location">
    <subcellularLocation>
        <location evidence="1">Cell outer membrane</location>
    </subcellularLocation>
</comment>
<comment type="caution">
    <text evidence="7">The sequence shown here is derived from an EMBL/GenBank/DDBJ whole genome shotgun (WGS) entry which is preliminary data.</text>
</comment>